<gene>
    <name evidence="2" type="ORF">Hamer_G010789</name>
</gene>
<accession>A0A8J5MSH1</accession>
<dbReference type="Proteomes" id="UP000747542">
    <property type="component" value="Unassembled WGS sequence"/>
</dbReference>
<feature type="compositionally biased region" description="Polar residues" evidence="1">
    <location>
        <begin position="1"/>
        <end position="10"/>
    </location>
</feature>
<comment type="caution">
    <text evidence="2">The sequence shown here is derived from an EMBL/GenBank/DDBJ whole genome shotgun (WGS) entry which is preliminary data.</text>
</comment>
<evidence type="ECO:0000313" key="3">
    <source>
        <dbReference type="Proteomes" id="UP000747542"/>
    </source>
</evidence>
<evidence type="ECO:0000313" key="2">
    <source>
        <dbReference type="EMBL" id="KAG7162128.1"/>
    </source>
</evidence>
<feature type="region of interest" description="Disordered" evidence="1">
    <location>
        <begin position="1"/>
        <end position="35"/>
    </location>
</feature>
<proteinExistence type="predicted"/>
<reference evidence="2" key="1">
    <citation type="journal article" date="2021" name="Sci. Adv.">
        <title>The American lobster genome reveals insights on longevity, neural, and immune adaptations.</title>
        <authorList>
            <person name="Polinski J.M."/>
            <person name="Zimin A.V."/>
            <person name="Clark K.F."/>
            <person name="Kohn A.B."/>
            <person name="Sadowski N."/>
            <person name="Timp W."/>
            <person name="Ptitsyn A."/>
            <person name="Khanna P."/>
            <person name="Romanova D.Y."/>
            <person name="Williams P."/>
            <person name="Greenwood S.J."/>
            <person name="Moroz L.L."/>
            <person name="Walt D.R."/>
            <person name="Bodnar A.G."/>
        </authorList>
    </citation>
    <scope>NUCLEOTIDE SEQUENCE</scope>
    <source>
        <strain evidence="2">GMGI-L3</strain>
    </source>
</reference>
<dbReference type="AlphaFoldDB" id="A0A8J5MSH1"/>
<keyword evidence="3" id="KW-1185">Reference proteome</keyword>
<dbReference type="EMBL" id="JAHLQT010028013">
    <property type="protein sequence ID" value="KAG7162128.1"/>
    <property type="molecule type" value="Genomic_DNA"/>
</dbReference>
<evidence type="ECO:0000256" key="1">
    <source>
        <dbReference type="SAM" id="MobiDB-lite"/>
    </source>
</evidence>
<protein>
    <submittedName>
        <fullName evidence="2">Uncharacterized protein</fullName>
    </submittedName>
</protein>
<sequence>MCLTSNNESQLELAEKQDDNQLSDEVDYEGRNQFGQMPSASVSRQIFPLTRDDGVKLILEDTQCILEISESFLERDIV</sequence>
<name>A0A8J5MSH1_HOMAM</name>
<organism evidence="2 3">
    <name type="scientific">Homarus americanus</name>
    <name type="common">American lobster</name>
    <dbReference type="NCBI Taxonomy" id="6706"/>
    <lineage>
        <taxon>Eukaryota</taxon>
        <taxon>Metazoa</taxon>
        <taxon>Ecdysozoa</taxon>
        <taxon>Arthropoda</taxon>
        <taxon>Crustacea</taxon>
        <taxon>Multicrustacea</taxon>
        <taxon>Malacostraca</taxon>
        <taxon>Eumalacostraca</taxon>
        <taxon>Eucarida</taxon>
        <taxon>Decapoda</taxon>
        <taxon>Pleocyemata</taxon>
        <taxon>Astacidea</taxon>
        <taxon>Nephropoidea</taxon>
        <taxon>Nephropidae</taxon>
        <taxon>Homarus</taxon>
    </lineage>
</organism>